<evidence type="ECO:0000256" key="1">
    <source>
        <dbReference type="SAM" id="MobiDB-lite"/>
    </source>
</evidence>
<dbReference type="AlphaFoldDB" id="A0AAV4MND1"/>
<sequence length="93" mass="10220">MHFSNNDAFQVVGKAALPTGAYFLEEKKARHLIAEYILPKIKRKRKTGQPCVTDIPQNAFSNNDALQVVGKEAALPTGGRISPEEEESSTFDS</sequence>
<evidence type="ECO:0000313" key="3">
    <source>
        <dbReference type="Proteomes" id="UP001054945"/>
    </source>
</evidence>
<feature type="region of interest" description="Disordered" evidence="1">
    <location>
        <begin position="74"/>
        <end position="93"/>
    </location>
</feature>
<dbReference type="Proteomes" id="UP001054945">
    <property type="component" value="Unassembled WGS sequence"/>
</dbReference>
<name>A0AAV4MND1_CAEEX</name>
<gene>
    <name evidence="2" type="ORF">CEXT_391561</name>
</gene>
<organism evidence="2 3">
    <name type="scientific">Caerostris extrusa</name>
    <name type="common">Bark spider</name>
    <name type="synonym">Caerostris bankana</name>
    <dbReference type="NCBI Taxonomy" id="172846"/>
    <lineage>
        <taxon>Eukaryota</taxon>
        <taxon>Metazoa</taxon>
        <taxon>Ecdysozoa</taxon>
        <taxon>Arthropoda</taxon>
        <taxon>Chelicerata</taxon>
        <taxon>Arachnida</taxon>
        <taxon>Araneae</taxon>
        <taxon>Araneomorphae</taxon>
        <taxon>Entelegynae</taxon>
        <taxon>Araneoidea</taxon>
        <taxon>Araneidae</taxon>
        <taxon>Caerostris</taxon>
    </lineage>
</organism>
<comment type="caution">
    <text evidence="2">The sequence shown here is derived from an EMBL/GenBank/DDBJ whole genome shotgun (WGS) entry which is preliminary data.</text>
</comment>
<evidence type="ECO:0000313" key="2">
    <source>
        <dbReference type="EMBL" id="GIX73802.1"/>
    </source>
</evidence>
<accession>A0AAV4MND1</accession>
<feature type="compositionally biased region" description="Acidic residues" evidence="1">
    <location>
        <begin position="84"/>
        <end position="93"/>
    </location>
</feature>
<protein>
    <submittedName>
        <fullName evidence="2">Uncharacterized protein</fullName>
    </submittedName>
</protein>
<dbReference type="EMBL" id="BPLR01019989">
    <property type="protein sequence ID" value="GIX73802.1"/>
    <property type="molecule type" value="Genomic_DNA"/>
</dbReference>
<reference evidence="2 3" key="1">
    <citation type="submission" date="2021-06" db="EMBL/GenBank/DDBJ databases">
        <title>Caerostris extrusa draft genome.</title>
        <authorList>
            <person name="Kono N."/>
            <person name="Arakawa K."/>
        </authorList>
    </citation>
    <scope>NUCLEOTIDE SEQUENCE [LARGE SCALE GENOMIC DNA]</scope>
</reference>
<keyword evidence="3" id="KW-1185">Reference proteome</keyword>
<proteinExistence type="predicted"/>